<comment type="caution">
    <text evidence="1">The sequence shown here is derived from an EMBL/GenBank/DDBJ whole genome shotgun (WGS) entry which is preliminary data.</text>
</comment>
<gene>
    <name evidence="1" type="ORF">RRG08_030944</name>
</gene>
<reference evidence="1" key="1">
    <citation type="journal article" date="2023" name="G3 (Bethesda)">
        <title>A reference genome for the long-term kleptoplast-retaining sea slug Elysia crispata morphotype clarki.</title>
        <authorList>
            <person name="Eastman K.E."/>
            <person name="Pendleton A.L."/>
            <person name="Shaikh M.A."/>
            <person name="Suttiyut T."/>
            <person name="Ogas R."/>
            <person name="Tomko P."/>
            <person name="Gavelis G."/>
            <person name="Widhalm J.R."/>
            <person name="Wisecaver J.H."/>
        </authorList>
    </citation>
    <scope>NUCLEOTIDE SEQUENCE</scope>
    <source>
        <strain evidence="1">ECLA1</strain>
    </source>
</reference>
<organism evidence="1 2">
    <name type="scientific">Elysia crispata</name>
    <name type="common">lettuce slug</name>
    <dbReference type="NCBI Taxonomy" id="231223"/>
    <lineage>
        <taxon>Eukaryota</taxon>
        <taxon>Metazoa</taxon>
        <taxon>Spiralia</taxon>
        <taxon>Lophotrochozoa</taxon>
        <taxon>Mollusca</taxon>
        <taxon>Gastropoda</taxon>
        <taxon>Heterobranchia</taxon>
        <taxon>Euthyneura</taxon>
        <taxon>Panpulmonata</taxon>
        <taxon>Sacoglossa</taxon>
        <taxon>Placobranchoidea</taxon>
        <taxon>Plakobranchidae</taxon>
        <taxon>Elysia</taxon>
    </lineage>
</organism>
<evidence type="ECO:0000313" key="2">
    <source>
        <dbReference type="Proteomes" id="UP001283361"/>
    </source>
</evidence>
<protein>
    <submittedName>
        <fullName evidence="1">Uncharacterized protein</fullName>
    </submittedName>
</protein>
<keyword evidence="2" id="KW-1185">Reference proteome</keyword>
<evidence type="ECO:0000313" key="1">
    <source>
        <dbReference type="EMBL" id="KAK3784153.1"/>
    </source>
</evidence>
<name>A0AAE1DWJ1_9GAST</name>
<dbReference type="Proteomes" id="UP001283361">
    <property type="component" value="Unassembled WGS sequence"/>
</dbReference>
<accession>A0AAE1DWJ1</accession>
<proteinExistence type="predicted"/>
<dbReference type="EMBL" id="JAWDGP010002306">
    <property type="protein sequence ID" value="KAK3784153.1"/>
    <property type="molecule type" value="Genomic_DNA"/>
</dbReference>
<sequence>MIAMFHGTSGKLARCYLKLTITRPAQSMPKKNLLGCGLALWHSSDHAVHRVTFCEGQCTTSCWHPNCQTSTIASYGGDLDTLWSGPTFLVSPDPRQGEASQP</sequence>
<dbReference type="AlphaFoldDB" id="A0AAE1DWJ1"/>